<feature type="region of interest" description="Disordered" evidence="1">
    <location>
        <begin position="25"/>
        <end position="85"/>
    </location>
</feature>
<comment type="caution">
    <text evidence="2">The sequence shown here is derived from an EMBL/GenBank/DDBJ whole genome shotgun (WGS) entry which is preliminary data.</text>
</comment>
<evidence type="ECO:0000313" key="2">
    <source>
        <dbReference type="EMBL" id="OAE22451.1"/>
    </source>
</evidence>
<gene>
    <name evidence="2" type="ORF">AXG93_3348s1090</name>
</gene>
<keyword evidence="3" id="KW-1185">Reference proteome</keyword>
<dbReference type="EMBL" id="LVLJ01003179">
    <property type="protein sequence ID" value="OAE22451.1"/>
    <property type="molecule type" value="Genomic_DNA"/>
</dbReference>
<name>A0A176VQ77_MARPO</name>
<reference evidence="2" key="1">
    <citation type="submission" date="2016-03" db="EMBL/GenBank/DDBJ databases">
        <title>Mechanisms controlling the formation of the plant cell surface in tip-growing cells are functionally conserved among land plants.</title>
        <authorList>
            <person name="Honkanen S."/>
            <person name="Jones V.A."/>
            <person name="Morieri G."/>
            <person name="Champion C."/>
            <person name="Hetherington A.J."/>
            <person name="Kelly S."/>
            <person name="Saint-Marcoux D."/>
            <person name="Proust H."/>
            <person name="Prescott H."/>
            <person name="Dolan L."/>
        </authorList>
    </citation>
    <scope>NUCLEOTIDE SEQUENCE [LARGE SCALE GENOMIC DNA]</scope>
    <source>
        <tissue evidence="2">Whole gametophyte</tissue>
    </source>
</reference>
<protein>
    <recommendedName>
        <fullName evidence="4">Hyaluronan/mRNA-binding protein domain-containing protein</fullName>
    </recommendedName>
</protein>
<proteinExistence type="predicted"/>
<evidence type="ECO:0008006" key="4">
    <source>
        <dbReference type="Google" id="ProtNLM"/>
    </source>
</evidence>
<evidence type="ECO:0000256" key="1">
    <source>
        <dbReference type="SAM" id="MobiDB-lite"/>
    </source>
</evidence>
<accession>A0A176VQ77</accession>
<sequence length="137" mass="14723">MMMSDPAVVGGVVCLETSRMDALDQGRVHPHHYETYEHTKNVKKGSERLDRRSAAGVHGQPKKSGHGGKFTWGGPTAQQESQDDDSVVALDEKDPNYDDEEEVASEDRKAAIAAGADIVVEAGDGKQQPAKKVPVAN</sequence>
<dbReference type="AlphaFoldDB" id="A0A176VQ77"/>
<evidence type="ECO:0000313" key="3">
    <source>
        <dbReference type="Proteomes" id="UP000077202"/>
    </source>
</evidence>
<dbReference type="Proteomes" id="UP000077202">
    <property type="component" value="Unassembled WGS sequence"/>
</dbReference>
<feature type="compositionally biased region" description="Basic and acidic residues" evidence="1">
    <location>
        <begin position="25"/>
        <end position="53"/>
    </location>
</feature>
<organism evidence="2 3">
    <name type="scientific">Marchantia polymorpha subsp. ruderalis</name>
    <dbReference type="NCBI Taxonomy" id="1480154"/>
    <lineage>
        <taxon>Eukaryota</taxon>
        <taxon>Viridiplantae</taxon>
        <taxon>Streptophyta</taxon>
        <taxon>Embryophyta</taxon>
        <taxon>Marchantiophyta</taxon>
        <taxon>Marchantiopsida</taxon>
        <taxon>Marchantiidae</taxon>
        <taxon>Marchantiales</taxon>
        <taxon>Marchantiaceae</taxon>
        <taxon>Marchantia</taxon>
    </lineage>
</organism>